<dbReference type="SUPFAM" id="SSF57535">
    <property type="entry name" value="Complement control module/SCR domain"/>
    <property type="match status" value="2"/>
</dbReference>
<dbReference type="SUPFAM" id="SSF49899">
    <property type="entry name" value="Concanavalin A-like lectins/glucanases"/>
    <property type="match status" value="1"/>
</dbReference>
<dbReference type="InterPro" id="IPR000998">
    <property type="entry name" value="MAM_dom"/>
</dbReference>
<evidence type="ECO:0000313" key="6">
    <source>
        <dbReference type="EMBL" id="KAK3591927.1"/>
    </source>
</evidence>
<dbReference type="Proteomes" id="UP001195483">
    <property type="component" value="Unassembled WGS sequence"/>
</dbReference>
<feature type="signal peptide" evidence="3">
    <location>
        <begin position="1"/>
        <end position="19"/>
    </location>
</feature>
<proteinExistence type="predicted"/>
<dbReference type="PROSITE" id="PS50923">
    <property type="entry name" value="SUSHI"/>
    <property type="match status" value="2"/>
</dbReference>
<dbReference type="Gene3D" id="2.10.70.10">
    <property type="entry name" value="Complement Module, domain 1"/>
    <property type="match status" value="2"/>
</dbReference>
<reference evidence="6" key="1">
    <citation type="journal article" date="2021" name="Genome Biol. Evol.">
        <title>A High-Quality Reference Genome for a Parasitic Bivalve with Doubly Uniparental Inheritance (Bivalvia: Unionida).</title>
        <authorList>
            <person name="Smith C.H."/>
        </authorList>
    </citation>
    <scope>NUCLEOTIDE SEQUENCE</scope>
    <source>
        <strain evidence="6">CHS0354</strain>
    </source>
</reference>
<keyword evidence="7" id="KW-1185">Reference proteome</keyword>
<dbReference type="EMBL" id="JAEAOA010000364">
    <property type="protein sequence ID" value="KAK3591927.1"/>
    <property type="molecule type" value="Genomic_DNA"/>
</dbReference>
<evidence type="ECO:0000259" key="4">
    <source>
        <dbReference type="PROSITE" id="PS50060"/>
    </source>
</evidence>
<dbReference type="Pfam" id="PF00629">
    <property type="entry name" value="MAM"/>
    <property type="match status" value="1"/>
</dbReference>
<dbReference type="AlphaFoldDB" id="A0AAE0SH83"/>
<feature type="domain" description="Sushi" evidence="5">
    <location>
        <begin position="75"/>
        <end position="129"/>
    </location>
</feature>
<dbReference type="PANTHER" id="PTHR23282">
    <property type="entry name" value="APICAL ENDOSOMAL GLYCOPROTEIN PRECURSOR"/>
    <property type="match status" value="1"/>
</dbReference>
<dbReference type="Pfam" id="PF00084">
    <property type="entry name" value="Sushi"/>
    <property type="match status" value="1"/>
</dbReference>
<dbReference type="InterPro" id="IPR035976">
    <property type="entry name" value="Sushi/SCR/CCP_sf"/>
</dbReference>
<organism evidence="6 7">
    <name type="scientific">Potamilus streckersoni</name>
    <dbReference type="NCBI Taxonomy" id="2493646"/>
    <lineage>
        <taxon>Eukaryota</taxon>
        <taxon>Metazoa</taxon>
        <taxon>Spiralia</taxon>
        <taxon>Lophotrochozoa</taxon>
        <taxon>Mollusca</taxon>
        <taxon>Bivalvia</taxon>
        <taxon>Autobranchia</taxon>
        <taxon>Heteroconchia</taxon>
        <taxon>Palaeoheterodonta</taxon>
        <taxon>Unionida</taxon>
        <taxon>Unionoidea</taxon>
        <taxon>Unionidae</taxon>
        <taxon>Ambleminae</taxon>
        <taxon>Lampsilini</taxon>
        <taxon>Potamilus</taxon>
    </lineage>
</organism>
<name>A0AAE0SH83_9BIVA</name>
<evidence type="ECO:0000256" key="3">
    <source>
        <dbReference type="SAM" id="SignalP"/>
    </source>
</evidence>
<reference evidence="6" key="2">
    <citation type="journal article" date="2021" name="Genome Biol. Evol.">
        <title>Developing a high-quality reference genome for a parasitic bivalve with doubly uniparental inheritance (Bivalvia: Unionida).</title>
        <authorList>
            <person name="Smith C.H."/>
        </authorList>
    </citation>
    <scope>NUCLEOTIDE SEQUENCE</scope>
    <source>
        <strain evidence="6">CHS0354</strain>
        <tissue evidence="6">Mantle</tissue>
    </source>
</reference>
<dbReference type="InterPro" id="IPR013320">
    <property type="entry name" value="ConA-like_dom_sf"/>
</dbReference>
<feature type="domain" description="MAM" evidence="4">
    <location>
        <begin position="134"/>
        <end position="300"/>
    </location>
</feature>
<dbReference type="InterPro" id="IPR051560">
    <property type="entry name" value="MAM_domain-containing"/>
</dbReference>
<feature type="chain" id="PRO_5042130255" evidence="3">
    <location>
        <begin position="20"/>
        <end position="322"/>
    </location>
</feature>
<keyword evidence="3" id="KW-0732">Signal</keyword>
<protein>
    <submittedName>
        <fullName evidence="6">Uncharacterized protein</fullName>
    </submittedName>
</protein>
<evidence type="ECO:0000313" key="7">
    <source>
        <dbReference type="Proteomes" id="UP001195483"/>
    </source>
</evidence>
<keyword evidence="1" id="KW-1015">Disulfide bond</keyword>
<dbReference type="CDD" id="cd00033">
    <property type="entry name" value="CCP"/>
    <property type="match status" value="2"/>
</dbReference>
<reference evidence="6" key="3">
    <citation type="submission" date="2023-05" db="EMBL/GenBank/DDBJ databases">
        <authorList>
            <person name="Smith C.H."/>
        </authorList>
    </citation>
    <scope>NUCLEOTIDE SEQUENCE</scope>
    <source>
        <strain evidence="6">CHS0354</strain>
        <tissue evidence="6">Mantle</tissue>
    </source>
</reference>
<evidence type="ECO:0000256" key="1">
    <source>
        <dbReference type="ARBA" id="ARBA00023157"/>
    </source>
</evidence>
<dbReference type="CDD" id="cd06263">
    <property type="entry name" value="MAM"/>
    <property type="match status" value="1"/>
</dbReference>
<keyword evidence="2" id="KW-0768">Sushi</keyword>
<evidence type="ECO:0000259" key="5">
    <source>
        <dbReference type="PROSITE" id="PS50923"/>
    </source>
</evidence>
<evidence type="ECO:0000256" key="2">
    <source>
        <dbReference type="PROSITE-ProRule" id="PRU00302"/>
    </source>
</evidence>
<feature type="domain" description="Sushi" evidence="5">
    <location>
        <begin position="20"/>
        <end position="74"/>
    </location>
</feature>
<accession>A0AAE0SH83</accession>
<dbReference type="SMART" id="SM00032">
    <property type="entry name" value="CCP"/>
    <property type="match status" value="2"/>
</dbReference>
<comment type="caution">
    <text evidence="2">Lacks conserved residue(s) required for the propagation of feature annotation.</text>
</comment>
<gene>
    <name evidence="6" type="ORF">CHS0354_005147</name>
</gene>
<sequence>MNYLTAILIFNAWSGYESAYSCPLDFVIQHGQYNVTTNGYILLFGCDKGFFLYGLRSAVCFGTVWSNPPPKCITNGCPKVESAGAISVEANYEGSQLSFRCAAGFELIGNDSIHCNGSHWSAPIPKCVEKRGNLSCDFETKDLCGWSHDPEGDFDWTWETGTTPTQGTGPSYDHTLGPNGQGHYLFIETSAPNKNGYQAILKSPFYMADQSGQCFSFWYHSYGSGFLSKLEVFVWKEGEKKEDLTPRFTLDYVTGREWQNENFYIPLQNEPFKIMFVGTRLKGHKHDIAIDDVSLGPCPVITRLCVNVQHVSKWEEDRTRSL</sequence>
<dbReference type="InterPro" id="IPR000436">
    <property type="entry name" value="Sushi_SCR_CCP_dom"/>
</dbReference>
<dbReference type="SMART" id="SM00137">
    <property type="entry name" value="MAM"/>
    <property type="match status" value="1"/>
</dbReference>
<dbReference type="GO" id="GO:0016020">
    <property type="term" value="C:membrane"/>
    <property type="evidence" value="ECO:0007669"/>
    <property type="project" value="InterPro"/>
</dbReference>
<dbReference type="PANTHER" id="PTHR23282:SF101">
    <property type="entry name" value="MAM DOMAIN-CONTAINING PROTEIN"/>
    <property type="match status" value="1"/>
</dbReference>
<dbReference type="PROSITE" id="PS50060">
    <property type="entry name" value="MAM_2"/>
    <property type="match status" value="1"/>
</dbReference>
<comment type="caution">
    <text evidence="6">The sequence shown here is derived from an EMBL/GenBank/DDBJ whole genome shotgun (WGS) entry which is preliminary data.</text>
</comment>
<dbReference type="Gene3D" id="2.60.120.200">
    <property type="match status" value="1"/>
</dbReference>